<proteinExistence type="predicted"/>
<sequence length="147" mass="17068">MAKVFEDVFMEIQADMISLGLDYVESQAEKVFIYVSYEESALTFNVFYQIKGKIVTISKVNEVLENKKIFNKKEVFSILDAGIQELDRLIDTCEAYGRPIPTEIRLTYDVRANSLKSDYQYEPGYINTKDLDSSDIFMEWVEAEKNK</sequence>
<organism evidence="1 2">
    <name type="scientific">Listeria grayi</name>
    <name type="common">Listeria murrayi</name>
    <dbReference type="NCBI Taxonomy" id="1641"/>
    <lineage>
        <taxon>Bacteria</taxon>
        <taxon>Bacillati</taxon>
        <taxon>Bacillota</taxon>
        <taxon>Bacilli</taxon>
        <taxon>Bacillales</taxon>
        <taxon>Listeriaceae</taxon>
        <taxon>Listeria</taxon>
    </lineage>
</organism>
<gene>
    <name evidence="1" type="ORF">NCTC10815_02847</name>
</gene>
<reference evidence="1 2" key="1">
    <citation type="submission" date="2018-06" db="EMBL/GenBank/DDBJ databases">
        <authorList>
            <consortium name="Pathogen Informatics"/>
            <person name="Doyle S."/>
        </authorList>
    </citation>
    <scope>NUCLEOTIDE SEQUENCE [LARGE SCALE GENOMIC DNA]</scope>
    <source>
        <strain evidence="2">NCTC 10815</strain>
    </source>
</reference>
<evidence type="ECO:0000313" key="2">
    <source>
        <dbReference type="Proteomes" id="UP000254879"/>
    </source>
</evidence>
<dbReference type="EMBL" id="UGPG01000001">
    <property type="protein sequence ID" value="STY45468.1"/>
    <property type="molecule type" value="Genomic_DNA"/>
</dbReference>
<dbReference type="RefSeq" id="WP_115346327.1">
    <property type="nucleotide sequence ID" value="NZ_UGPG01000001.1"/>
</dbReference>
<dbReference type="Proteomes" id="UP000254879">
    <property type="component" value="Unassembled WGS sequence"/>
</dbReference>
<evidence type="ECO:0000313" key="1">
    <source>
        <dbReference type="EMBL" id="STY45468.1"/>
    </source>
</evidence>
<accession>A0A378MGK7</accession>
<evidence type="ECO:0008006" key="3">
    <source>
        <dbReference type="Google" id="ProtNLM"/>
    </source>
</evidence>
<protein>
    <recommendedName>
        <fullName evidence="3">DUF600 domain-containing protein</fullName>
    </recommendedName>
</protein>
<name>A0A378MGK7_LISGR</name>
<dbReference type="AlphaFoldDB" id="A0A378MGK7"/>